<gene>
    <name evidence="1" type="ORF">V5E97_22475</name>
</gene>
<dbReference type="AlphaFoldDB" id="A0AAU7C784"/>
<accession>A0AAU7C784</accession>
<protein>
    <submittedName>
        <fullName evidence="1">Uncharacterized protein</fullName>
    </submittedName>
</protein>
<evidence type="ECO:0000313" key="1">
    <source>
        <dbReference type="EMBL" id="XBH01116.1"/>
    </source>
</evidence>
<dbReference type="EMBL" id="CP155447">
    <property type="protein sequence ID" value="XBH01116.1"/>
    <property type="molecule type" value="Genomic_DNA"/>
</dbReference>
<sequence>MATPAERLITYANDIVTGLTTPIQGALNSMPSMDRRVLAIRGYLRFPAMGRGSIVDNWAWTNTDMEDFKKSTEFTRMKEAVEDVKSTFASRNVGYSLGVDPDKVRSLETQVTLWNQNPTVQTLGLELRNLLRIARDFTGHAGRSKSCGVQEGSDSVKNDRLPLKRHAWALATRPGQGV</sequence>
<reference evidence="1" key="1">
    <citation type="submission" date="2024-05" db="EMBL/GenBank/DDBJ databases">
        <title>Planctomycetes of the genus Singulisphaera possess chitinolytic capabilities.</title>
        <authorList>
            <person name="Ivanova A."/>
        </authorList>
    </citation>
    <scope>NUCLEOTIDE SEQUENCE</scope>
    <source>
        <strain evidence="1">Ch08T</strain>
    </source>
</reference>
<dbReference type="RefSeq" id="WP_406693804.1">
    <property type="nucleotide sequence ID" value="NZ_CP155447.1"/>
</dbReference>
<name>A0AAU7C784_9BACT</name>
<organism evidence="1">
    <name type="scientific">Singulisphaera sp. Ch08</name>
    <dbReference type="NCBI Taxonomy" id="3120278"/>
    <lineage>
        <taxon>Bacteria</taxon>
        <taxon>Pseudomonadati</taxon>
        <taxon>Planctomycetota</taxon>
        <taxon>Planctomycetia</taxon>
        <taxon>Isosphaerales</taxon>
        <taxon>Isosphaeraceae</taxon>
        <taxon>Singulisphaera</taxon>
    </lineage>
</organism>
<proteinExistence type="predicted"/>